<dbReference type="Ensembl" id="ENSNGAT00000032049.1">
    <property type="protein sequence ID" value="ENSNGAP00000026321.1"/>
    <property type="gene ID" value="ENSNGAG00000023999.1"/>
</dbReference>
<name>A0A8C6WDK0_NANGA</name>
<dbReference type="PANTHER" id="PTHR32341">
    <property type="entry name" value="INTERFERON-INDUCIBLE GTPASE"/>
    <property type="match status" value="1"/>
</dbReference>
<dbReference type="SUPFAM" id="SSF52540">
    <property type="entry name" value="P-loop containing nucleoside triphosphate hydrolases"/>
    <property type="match status" value="1"/>
</dbReference>
<dbReference type="GO" id="GO:0045087">
    <property type="term" value="P:innate immune response"/>
    <property type="evidence" value="ECO:0007669"/>
    <property type="project" value="TreeGrafter"/>
</dbReference>
<dbReference type="InterPro" id="IPR027417">
    <property type="entry name" value="P-loop_NTPase"/>
</dbReference>
<dbReference type="OMA" id="KEFDFPK"/>
<evidence type="ECO:0000313" key="7">
    <source>
        <dbReference type="Proteomes" id="UP000694381"/>
    </source>
</evidence>
<keyword evidence="3" id="KW-0378">Hydrolase</keyword>
<evidence type="ECO:0000256" key="3">
    <source>
        <dbReference type="ARBA" id="ARBA00022801"/>
    </source>
</evidence>
<dbReference type="InterPro" id="IPR051515">
    <property type="entry name" value="IRG"/>
</dbReference>
<dbReference type="InterPro" id="IPR030385">
    <property type="entry name" value="G_IRG_dom"/>
</dbReference>
<dbReference type="AlphaFoldDB" id="A0A8C6WDK0"/>
<evidence type="ECO:0000259" key="5">
    <source>
        <dbReference type="PROSITE" id="PS51716"/>
    </source>
</evidence>
<dbReference type="Gene3D" id="3.40.50.300">
    <property type="entry name" value="P-loop containing nucleotide triphosphate hydrolases"/>
    <property type="match status" value="1"/>
</dbReference>
<reference evidence="6" key="2">
    <citation type="submission" date="2025-09" db="UniProtKB">
        <authorList>
            <consortium name="Ensembl"/>
        </authorList>
    </citation>
    <scope>IDENTIFICATION</scope>
</reference>
<dbReference type="GO" id="GO:0003924">
    <property type="term" value="F:GTPase activity"/>
    <property type="evidence" value="ECO:0007669"/>
    <property type="project" value="TreeGrafter"/>
</dbReference>
<keyword evidence="2" id="KW-0547">Nucleotide-binding</keyword>
<proteinExistence type="inferred from homology"/>
<organism evidence="6 7">
    <name type="scientific">Nannospalax galili</name>
    <name type="common">Northern Israeli blind subterranean mole rat</name>
    <name type="synonym">Spalax galili</name>
    <dbReference type="NCBI Taxonomy" id="1026970"/>
    <lineage>
        <taxon>Eukaryota</taxon>
        <taxon>Metazoa</taxon>
        <taxon>Chordata</taxon>
        <taxon>Craniata</taxon>
        <taxon>Vertebrata</taxon>
        <taxon>Euteleostomi</taxon>
        <taxon>Mammalia</taxon>
        <taxon>Eutheria</taxon>
        <taxon>Euarchontoglires</taxon>
        <taxon>Glires</taxon>
        <taxon>Rodentia</taxon>
        <taxon>Myomorpha</taxon>
        <taxon>Muroidea</taxon>
        <taxon>Spalacidae</taxon>
        <taxon>Spalacinae</taxon>
        <taxon>Nannospalax</taxon>
    </lineage>
</organism>
<evidence type="ECO:0000313" key="6">
    <source>
        <dbReference type="Ensembl" id="ENSNGAP00000026321.1"/>
    </source>
</evidence>
<sequence length="420" mass="47449">MDQFLAFFLKNAKGMNFQQLATEFLPHYSSLVSKAGGILSPETLSNIQKALQDGKLKDVVDQIHEALTAAEDAPLEVAVIGESGTGKSSFINALRGLSHEAQESAKVGVVETTMDKTPYQHPKYPKVTFWDLPGTGTPNFLPDTYLERVGFANYDFFIIISSSRFSFNDAVLAEKIKDVGKKFYFVRTKVDSDLYNEEKTKPTFFKKERVLQQIQDYCLANLSEIGVSEPRVFLVSNFDVNAFDFPRLEEILLKELPAHKRHAFALLLPNFSDAAIDMKRDFLREKIWLDAMKSAALSFVPFMTFFSGFDLPKQEACLKDYRKYFGLDDKSIEETAEKLGTSVQDIRAYIKCWDFWSFVKDDSIPAKVTHCVESFCAVKGGPTASVIQGLKVYFLRLKFLNTVVDDAKLLLRKIETANLA</sequence>
<dbReference type="GO" id="GO:0035458">
    <property type="term" value="P:cellular response to interferon-beta"/>
    <property type="evidence" value="ECO:0007669"/>
    <property type="project" value="TreeGrafter"/>
</dbReference>
<comment type="similarity">
    <text evidence="1">Belongs to the TRAFAC class dynamin-like GTPase superfamily. IRG family.</text>
</comment>
<dbReference type="CDD" id="cd04104">
    <property type="entry name" value="p47_IIGP_like"/>
    <property type="match status" value="1"/>
</dbReference>
<reference evidence="6" key="1">
    <citation type="submission" date="2025-08" db="UniProtKB">
        <authorList>
            <consortium name="Ensembl"/>
        </authorList>
    </citation>
    <scope>IDENTIFICATION</scope>
</reference>
<dbReference type="Pfam" id="PF05049">
    <property type="entry name" value="IIGP"/>
    <property type="match status" value="1"/>
</dbReference>
<dbReference type="PROSITE" id="PS51716">
    <property type="entry name" value="G_IRG"/>
    <property type="match status" value="1"/>
</dbReference>
<dbReference type="Proteomes" id="UP000694381">
    <property type="component" value="Unassembled WGS sequence"/>
</dbReference>
<accession>A0A8C6WDK0</accession>
<evidence type="ECO:0000256" key="1">
    <source>
        <dbReference type="ARBA" id="ARBA00005429"/>
    </source>
</evidence>
<dbReference type="InterPro" id="IPR007743">
    <property type="entry name" value="Immunity-related_GTPase-like"/>
</dbReference>
<dbReference type="GeneTree" id="ENSGT00950000183007"/>
<gene>
    <name evidence="6" type="primary">LOC103744229</name>
</gene>
<dbReference type="PANTHER" id="PTHR32341:SF13">
    <property type="entry name" value="GTP-BINDING PROTEIN"/>
    <property type="match status" value="1"/>
</dbReference>
<dbReference type="GO" id="GO:0000045">
    <property type="term" value="P:autophagosome assembly"/>
    <property type="evidence" value="ECO:0007669"/>
    <property type="project" value="TreeGrafter"/>
</dbReference>
<evidence type="ECO:0000256" key="2">
    <source>
        <dbReference type="ARBA" id="ARBA00022741"/>
    </source>
</evidence>
<protein>
    <submittedName>
        <fullName evidence="6">Interferon gamma inducible protein 47</fullName>
    </submittedName>
</protein>
<feature type="domain" description="IRG-type G" evidence="5">
    <location>
        <begin position="73"/>
        <end position="255"/>
    </location>
</feature>
<keyword evidence="7" id="KW-1185">Reference proteome</keyword>
<keyword evidence="4" id="KW-0342">GTP-binding</keyword>
<dbReference type="FunFam" id="3.40.50.300:FF:000541">
    <property type="entry name" value="Immunity related GTPase M"/>
    <property type="match status" value="1"/>
</dbReference>
<dbReference type="GO" id="GO:0005525">
    <property type="term" value="F:GTP binding"/>
    <property type="evidence" value="ECO:0007669"/>
    <property type="project" value="UniProtKB-KW"/>
</dbReference>
<dbReference type="GO" id="GO:0005789">
    <property type="term" value="C:endoplasmic reticulum membrane"/>
    <property type="evidence" value="ECO:0007669"/>
    <property type="project" value="TreeGrafter"/>
</dbReference>
<evidence type="ECO:0000256" key="4">
    <source>
        <dbReference type="ARBA" id="ARBA00023134"/>
    </source>
</evidence>